<sequence length="1897" mass="212220">MRTPNPQPSSLTPEELYTQLLEIDPTLRQKPPRPAVLPEALVRLERINTTLQAANTLFLDQARALYQALHGSDLATAEGQRLLARLKTDLNRQLQALDETSTVEGQGRKSYMTYTAAGQALALQTALDVKDYLLAPADQRMLEDCSRGPAFRPGMYALTFNYQDVTVAFAAAFVLTRQSSPTVDSLTTEHALGPVLLFTPSRGLEAFDSLASLDLALQAVMQSPAGRQEFTRHLPVRYQHLDVASIWPLELQPITGEPLFEHTYAALLDKRRQDVELAFTHTDTAAVLQALDDAIKDALPDLSLRLEFRAQRLLSGQLYNSLPDWYRNAEQTRRETLGQHLHRYNQVRQSLLSVLEPATTPRALAYHQLLEQLADELDIHDLDPSQLHLTTRRPIPPADAYEQHRSLVDLALAGLHTGDELPGSAFLANTTLTYAGGPLTDLSPQDLLPLIQALQPRLDLATVQKNILGRPQVKLAARQFFDQRLVVLACIARMQGHLSSVDFHRFEQLRANPPPHLRAQTVALHGAQLKDLWVLREEDAAGQVSRLLLCTPEAPDGQYFAAFNSLQACQVHVLAWAANRAQFKGRSMRDYLLEQVPQRFRPKMAMFLDALGFKPEAQEYLEVTFGKACNHADCLDAMSAHLLAALQDDYQHGTPLWYRSALDVERTRLCTLAEDAAGTLERYDARPDSEARFSSFDAFVHTRARLRLNALLGRAQNDVDPDSVFAYSPKPLISPPPVPISYTRLFRDGYEDGIGFINHTFSTSATFRGPPGIDLSPLTPLTVARSVTGVWVGQHYIDEIRKYSLDATDTGYAERRDMTLRINQLMIKNAALESRLQGHIASADQAWLERAIDSLSDTRPATRIAYKVHRLVIDGDWIMGVYLFSHADSPTLLYTPNAPDGIQLREARLFNYLLKKVEGMQAYLCARAPIQSQGRLRQFLENASHGLPSDINRSTPSPPRHAPINRVPPLMDLRHEFYAMRLQRKIDDVTATTVNRTQMISGILWTCVEWVTAIATAPFPALSLSLGGLLAFKDAMLALNAYHQGDKSGALQHYLGYLANLGGALLFDLRPTLKAAFAPVRPMAQTAEDAAESALIKQIDGLRPESMRPVFYEGRQLWTEQTPDALGRHLLYRQDPVSGQLLSTGRLVNQSTDGRWVRSGDIGGGRKRYESLEDNLGNPLAKYEIDAEQGTNFRAVLDPEFKQALNQEWEISAAGASRSAAYDQLFPLRKNYPAQVANLTRDTDAFFKAPPQTSRPAVPTLMPDAPPATVLSTLFGQNKRLIIGAVNNSIASKQVLIEHLPDLANQGLKRLYIENLPRDVFHKKLKVLNKEISGNKTRALKQIEEHLARVDHALGYAPDAPFTYRKLMLQARQHNVAIDGLDASSSYHMEHVLALGDGERFIPRASTLRNFYSHTLIELNGTRHPGENWIALVDHNRLGSYQTAPGLADLQGTLALRVEDAVPGQPIGVLPDTARPSQSRGDYRLKVPTAHHRLVQSTGAPPVLSPPSHYSAYDMPTEFKKNLMQLADEPRGLHTSYESPPDSPHRAALDRFIEIRQRLHDAAKAAFADYTWVKRPSLTYLGLVETEQAFIERFFKQRLGLIVGESHSAQSSKQFLIKHMKLLKKQGVKTLYVEHLLTDIHQADLDLMYKGGKMSGDLKNYLKRQDRGHMPHYNGHHTYTRVISVANKYGIRIRALDCAASYHIKGIKDRETRNLMFNYFANEVIKADQVAQGPDKWVAFMGSAHTDPHHLVPGIAQLQDAVSLHVRDVAPELARPLHAGAWETVDESGGLALRSDFKVEVGVTGTRSFPRRPTPDRSRLNAIGSFMIDYRSATETNLVHHSNRGELITTPIQIDDRGRFFIDRWEKMRDLRFTYLFQLTEVLKAPAPGGMGMRHIS</sequence>
<protein>
    <submittedName>
        <fullName evidence="1">Toxin</fullName>
    </submittedName>
</protein>
<evidence type="ECO:0000313" key="2">
    <source>
        <dbReference type="Proteomes" id="UP001623008"/>
    </source>
</evidence>
<reference evidence="1 2" key="1">
    <citation type="submission" date="2024-11" db="EMBL/GenBank/DDBJ databases">
        <authorList>
            <person name="Lucas J.A."/>
        </authorList>
    </citation>
    <scope>NUCLEOTIDE SEQUENCE [LARGE SCALE GENOMIC DNA]</scope>
    <source>
        <strain evidence="1 2">Z 7.15</strain>
    </source>
</reference>
<dbReference type="SUPFAM" id="SSF159501">
    <property type="entry name" value="EreA/ChaN-like"/>
    <property type="match status" value="2"/>
</dbReference>
<evidence type="ECO:0000313" key="1">
    <source>
        <dbReference type="EMBL" id="MFK9005988.1"/>
    </source>
</evidence>
<dbReference type="RefSeq" id="WP_406598421.1">
    <property type="nucleotide sequence ID" value="NZ_JBJHQF010000028.1"/>
</dbReference>
<name>A0ABW8R5F7_9PSED</name>
<dbReference type="EMBL" id="JBJHQF010000028">
    <property type="protein sequence ID" value="MFK9005988.1"/>
    <property type="molecule type" value="Genomic_DNA"/>
</dbReference>
<dbReference type="CDD" id="cd14729">
    <property type="entry name" value="RtxA-like"/>
    <property type="match status" value="2"/>
</dbReference>
<keyword evidence="2" id="KW-1185">Reference proteome</keyword>
<comment type="caution">
    <text evidence="1">The sequence shown here is derived from an EMBL/GenBank/DDBJ whole genome shotgun (WGS) entry which is preliminary data.</text>
</comment>
<proteinExistence type="predicted"/>
<organism evidence="1 2">
    <name type="scientific">Pseudomonas pergaminensis</name>
    <dbReference type="NCBI Taxonomy" id="2853159"/>
    <lineage>
        <taxon>Bacteria</taxon>
        <taxon>Pseudomonadati</taxon>
        <taxon>Pseudomonadota</taxon>
        <taxon>Gammaproteobacteria</taxon>
        <taxon>Pseudomonadales</taxon>
        <taxon>Pseudomonadaceae</taxon>
        <taxon>Pseudomonas</taxon>
    </lineage>
</organism>
<dbReference type="Gene3D" id="3.40.50.11550">
    <property type="match status" value="2"/>
</dbReference>
<dbReference type="Proteomes" id="UP001623008">
    <property type="component" value="Unassembled WGS sequence"/>
</dbReference>
<gene>
    <name evidence="1" type="ORF">ACJEBJ_17810</name>
</gene>
<accession>A0ABW8R5F7</accession>